<gene>
    <name evidence="3" type="ORF">F8377_09545</name>
</gene>
<protein>
    <submittedName>
        <fullName evidence="3">Uncharacterized protein</fullName>
    </submittedName>
</protein>
<proteinExistence type="predicted"/>
<reference evidence="3 4" key="1">
    <citation type="submission" date="2019-10" db="EMBL/GenBank/DDBJ databases">
        <title>Corynebacterium sp novel species isolated from the respiratory tract of Marmot.</title>
        <authorList>
            <person name="Zhang G."/>
        </authorList>
    </citation>
    <scope>NUCLEOTIDE SEQUENCE [LARGE SCALE GENOMIC DNA]</scope>
    <source>
        <strain evidence="3 4">336</strain>
    </source>
</reference>
<evidence type="ECO:0000256" key="2">
    <source>
        <dbReference type="SAM" id="SignalP"/>
    </source>
</evidence>
<keyword evidence="4" id="KW-1185">Reference proteome</keyword>
<comment type="caution">
    <text evidence="3">The sequence shown here is derived from an EMBL/GenBank/DDBJ whole genome shotgun (WGS) entry which is preliminary data.</text>
</comment>
<feature type="compositionally biased region" description="Polar residues" evidence="1">
    <location>
        <begin position="28"/>
        <end position="45"/>
    </location>
</feature>
<evidence type="ECO:0000313" key="3">
    <source>
        <dbReference type="EMBL" id="KAB3519223.1"/>
    </source>
</evidence>
<name>A0ABQ6VBU2_9CORY</name>
<dbReference type="EMBL" id="WBZJ01000004">
    <property type="protein sequence ID" value="KAB3519223.1"/>
    <property type="molecule type" value="Genomic_DNA"/>
</dbReference>
<feature type="region of interest" description="Disordered" evidence="1">
    <location>
        <begin position="27"/>
        <end position="47"/>
    </location>
</feature>
<dbReference type="Proteomes" id="UP000436181">
    <property type="component" value="Unassembled WGS sequence"/>
</dbReference>
<dbReference type="RefSeq" id="WP_151844860.1">
    <property type="nucleotide sequence ID" value="NZ_WBZJ01000004.1"/>
</dbReference>
<organism evidence="3 4">
    <name type="scientific">Corynebacterium zhongnanshanii</name>
    <dbReference type="NCBI Taxonomy" id="2768834"/>
    <lineage>
        <taxon>Bacteria</taxon>
        <taxon>Bacillati</taxon>
        <taxon>Actinomycetota</taxon>
        <taxon>Actinomycetes</taxon>
        <taxon>Mycobacteriales</taxon>
        <taxon>Corynebacteriaceae</taxon>
        <taxon>Corynebacterium</taxon>
    </lineage>
</organism>
<evidence type="ECO:0000256" key="1">
    <source>
        <dbReference type="SAM" id="MobiDB-lite"/>
    </source>
</evidence>
<accession>A0ABQ6VBU2</accession>
<keyword evidence="2" id="KW-0732">Signal</keyword>
<feature type="chain" id="PRO_5046810106" evidence="2">
    <location>
        <begin position="26"/>
        <end position="106"/>
    </location>
</feature>
<evidence type="ECO:0000313" key="4">
    <source>
        <dbReference type="Proteomes" id="UP000436181"/>
    </source>
</evidence>
<feature type="signal peptide" evidence="2">
    <location>
        <begin position="1"/>
        <end position="25"/>
    </location>
</feature>
<sequence>MKKKTLSRLVALSLAITIPVGTAHAAGATTNVEQSPESLSAQAQELTAEDEQEIDELLAYIDTIPDDVVENSTDEQLAAYLRNNTGVQTRNAWECAGGIGLAVEKC</sequence>